<dbReference type="EMBL" id="OP534061">
    <property type="protein sequence ID" value="UYE92520.1"/>
    <property type="molecule type" value="Genomic_DNA"/>
</dbReference>
<evidence type="ECO:0000313" key="1">
    <source>
        <dbReference type="EMBL" id="UYE92520.1"/>
    </source>
</evidence>
<accession>A0AAE9P5U3</accession>
<reference evidence="1" key="1">
    <citation type="submission" date="2022-09" db="EMBL/GenBank/DDBJ databases">
        <authorList>
            <person name="Murray E."/>
            <person name="Buttimer C."/>
            <person name="Hill C."/>
        </authorList>
    </citation>
    <scope>NUCLEOTIDE SEQUENCE</scope>
</reference>
<evidence type="ECO:0000313" key="2">
    <source>
        <dbReference type="Proteomes" id="UP001232159"/>
    </source>
</evidence>
<proteinExistence type="predicted"/>
<gene>
    <name evidence="1" type="ORF">H1_100</name>
</gene>
<protein>
    <submittedName>
        <fullName evidence="1">Uncharacterized protein</fullName>
    </submittedName>
</protein>
<keyword evidence="2" id="KW-1185">Reference proteome</keyword>
<organism evidence="1 2">
    <name type="scientific">Enterococcus phage H1</name>
    <dbReference type="NCBI Taxonomy" id="2982918"/>
    <lineage>
        <taxon>Viruses</taxon>
        <taxon>Duplodnaviria</taxon>
        <taxon>Heunggongvirae</taxon>
        <taxon>Uroviricota</taxon>
        <taxon>Caudoviricetes</taxon>
    </lineage>
</organism>
<name>A0AAE9P5U3_9CAUD</name>
<sequence>MQMNVFVNNGNYYIIESFPEVKIFLHHHILNDKLAYEFRKGEERSDFYYFRFKNLSMSKSLIGKLVAKINGKILLKRLEKFNQEN</sequence>
<dbReference type="Proteomes" id="UP001232159">
    <property type="component" value="Segment"/>
</dbReference>